<keyword evidence="8" id="KW-1133">Transmembrane helix</keyword>
<dbReference type="Gene3D" id="1.10.287.130">
    <property type="match status" value="1"/>
</dbReference>
<dbReference type="PROSITE" id="PS50109">
    <property type="entry name" value="HIS_KIN"/>
    <property type="match status" value="1"/>
</dbReference>
<protein>
    <recommendedName>
        <fullName evidence="2">histidine kinase</fullName>
        <ecNumber evidence="2">2.7.13.3</ecNumber>
    </recommendedName>
</protein>
<evidence type="ECO:0000256" key="5">
    <source>
        <dbReference type="ARBA" id="ARBA00022777"/>
    </source>
</evidence>
<evidence type="ECO:0000256" key="4">
    <source>
        <dbReference type="ARBA" id="ARBA00022741"/>
    </source>
</evidence>
<keyword evidence="6 10" id="KW-0067">ATP-binding</keyword>
<sequence>MNTDQSNPPAAKPAAEPVAAAPERRAGRANLSQLIELRWLAVGGQLATVLVVHAGLGLVLPWAEMLSLLGILVAFNLFSLWRNRLAQPVSQLELCIALLVDVGVLTGQLYLAGGSDNPFIYLYLLQVAVASVLLRPTYLWAVVLSTVTGFVALTQWHRPLLLDPSSPTTLSPNYLGGLLLCFLLNAGLLSIFIVRINRNLRQRDAELAELRQRAAEETHIVRMGLLASGAAHELGTPLATLSVILGDWAHMAPFAAEPELREEIEEMQRQILRCKAIVTGILMSAGEMRGEAPRLTTLHAFIEGLARDWRAAHPSAGLALRSEGLPEVEIISDSALQQVVANLLDNAAEAAPGSQPTLVASCPDEYTLSLSVLDEGPGFEPEQLRHFGEPYQSSKGQPGRGMGLFLSVNVARTLGGRLEARNRDGEGHGGEEGGAAVTLTLPLASLLPPQSPPHASLR</sequence>
<dbReference type="InterPro" id="IPR050980">
    <property type="entry name" value="2C_sensor_his_kinase"/>
</dbReference>
<dbReference type="SUPFAM" id="SSF55874">
    <property type="entry name" value="ATPase domain of HSP90 chaperone/DNA topoisomerase II/histidine kinase"/>
    <property type="match status" value="1"/>
</dbReference>
<evidence type="ECO:0000256" key="7">
    <source>
        <dbReference type="SAM" id="MobiDB-lite"/>
    </source>
</evidence>
<accession>A0ABS8X7G4</accession>
<feature type="transmembrane region" description="Helical" evidence="8">
    <location>
        <begin position="92"/>
        <end position="112"/>
    </location>
</feature>
<feature type="domain" description="Histidine kinase" evidence="9">
    <location>
        <begin position="229"/>
        <end position="445"/>
    </location>
</feature>
<evidence type="ECO:0000313" key="11">
    <source>
        <dbReference type="Proteomes" id="UP001201463"/>
    </source>
</evidence>
<feature type="transmembrane region" description="Helical" evidence="8">
    <location>
        <begin position="139"/>
        <end position="156"/>
    </location>
</feature>
<dbReference type="SUPFAM" id="SSF47384">
    <property type="entry name" value="Homodimeric domain of signal transducing histidine kinase"/>
    <property type="match status" value="1"/>
</dbReference>
<evidence type="ECO:0000256" key="8">
    <source>
        <dbReference type="SAM" id="Phobius"/>
    </source>
</evidence>
<keyword evidence="8" id="KW-0812">Transmembrane</keyword>
<dbReference type="SMART" id="SM00387">
    <property type="entry name" value="HATPase_c"/>
    <property type="match status" value="1"/>
</dbReference>
<keyword evidence="8" id="KW-0472">Membrane</keyword>
<gene>
    <name evidence="10" type="ORF">LXT12_04520</name>
</gene>
<comment type="catalytic activity">
    <reaction evidence="1">
        <text>ATP + protein L-histidine = ADP + protein N-phospho-L-histidine.</text>
        <dbReference type="EC" id="2.7.13.3"/>
    </reaction>
</comment>
<evidence type="ECO:0000256" key="6">
    <source>
        <dbReference type="ARBA" id="ARBA00022840"/>
    </source>
</evidence>
<dbReference type="EMBL" id="JAJTWT010000002">
    <property type="protein sequence ID" value="MCE4536514.1"/>
    <property type="molecule type" value="Genomic_DNA"/>
</dbReference>
<dbReference type="RefSeq" id="WP_233389908.1">
    <property type="nucleotide sequence ID" value="NZ_JAJTWT010000002.1"/>
</dbReference>
<reference evidence="10 11" key="1">
    <citation type="submission" date="2021-12" db="EMBL/GenBank/DDBJ databases">
        <title>Genome seq of p7.</title>
        <authorList>
            <person name="Seo T."/>
        </authorList>
    </citation>
    <scope>NUCLEOTIDE SEQUENCE [LARGE SCALE GENOMIC DNA]</scope>
    <source>
        <strain evidence="10 11">P7</strain>
    </source>
</reference>
<feature type="region of interest" description="Disordered" evidence="7">
    <location>
        <begin position="1"/>
        <end position="24"/>
    </location>
</feature>
<keyword evidence="11" id="KW-1185">Reference proteome</keyword>
<dbReference type="EC" id="2.7.13.3" evidence="2"/>
<dbReference type="Gene3D" id="3.30.565.10">
    <property type="entry name" value="Histidine kinase-like ATPase, C-terminal domain"/>
    <property type="match status" value="1"/>
</dbReference>
<dbReference type="InterPro" id="IPR003594">
    <property type="entry name" value="HATPase_dom"/>
</dbReference>
<keyword evidence="4" id="KW-0547">Nucleotide-binding</keyword>
<keyword evidence="5" id="KW-0418">Kinase</keyword>
<dbReference type="CDD" id="cd00075">
    <property type="entry name" value="HATPase"/>
    <property type="match status" value="1"/>
</dbReference>
<feature type="transmembrane region" description="Helical" evidence="8">
    <location>
        <begin position="118"/>
        <end position="134"/>
    </location>
</feature>
<feature type="compositionally biased region" description="Low complexity" evidence="7">
    <location>
        <begin position="8"/>
        <end position="21"/>
    </location>
</feature>
<dbReference type="PANTHER" id="PTHR44936">
    <property type="entry name" value="SENSOR PROTEIN CREC"/>
    <property type="match status" value="1"/>
</dbReference>
<dbReference type="InterPro" id="IPR036890">
    <property type="entry name" value="HATPase_C_sf"/>
</dbReference>
<dbReference type="Proteomes" id="UP001201463">
    <property type="component" value="Unassembled WGS sequence"/>
</dbReference>
<evidence type="ECO:0000256" key="1">
    <source>
        <dbReference type="ARBA" id="ARBA00000085"/>
    </source>
</evidence>
<dbReference type="InterPro" id="IPR004358">
    <property type="entry name" value="Sig_transdc_His_kin-like_C"/>
</dbReference>
<comment type="caution">
    <text evidence="10">The sequence shown here is derived from an EMBL/GenBank/DDBJ whole genome shotgun (WGS) entry which is preliminary data.</text>
</comment>
<feature type="transmembrane region" description="Helical" evidence="8">
    <location>
        <begin position="62"/>
        <end position="80"/>
    </location>
</feature>
<dbReference type="Pfam" id="PF02518">
    <property type="entry name" value="HATPase_c"/>
    <property type="match status" value="1"/>
</dbReference>
<dbReference type="InterPro" id="IPR005467">
    <property type="entry name" value="His_kinase_dom"/>
</dbReference>
<evidence type="ECO:0000259" key="9">
    <source>
        <dbReference type="PROSITE" id="PS50109"/>
    </source>
</evidence>
<feature type="transmembrane region" description="Helical" evidence="8">
    <location>
        <begin position="176"/>
        <end position="194"/>
    </location>
</feature>
<evidence type="ECO:0000256" key="2">
    <source>
        <dbReference type="ARBA" id="ARBA00012438"/>
    </source>
</evidence>
<name>A0ABS8X7G4_9BURK</name>
<dbReference type="GO" id="GO:0005524">
    <property type="term" value="F:ATP binding"/>
    <property type="evidence" value="ECO:0007669"/>
    <property type="project" value="UniProtKB-KW"/>
</dbReference>
<evidence type="ECO:0000256" key="3">
    <source>
        <dbReference type="ARBA" id="ARBA00022679"/>
    </source>
</evidence>
<keyword evidence="3" id="KW-0808">Transferase</keyword>
<dbReference type="PRINTS" id="PR00344">
    <property type="entry name" value="BCTRLSENSOR"/>
</dbReference>
<dbReference type="InterPro" id="IPR036097">
    <property type="entry name" value="HisK_dim/P_sf"/>
</dbReference>
<organism evidence="10 11">
    <name type="scientific">Pelomonas caseinilytica</name>
    <dbReference type="NCBI Taxonomy" id="2906763"/>
    <lineage>
        <taxon>Bacteria</taxon>
        <taxon>Pseudomonadati</taxon>
        <taxon>Pseudomonadota</taxon>
        <taxon>Betaproteobacteria</taxon>
        <taxon>Burkholderiales</taxon>
        <taxon>Sphaerotilaceae</taxon>
        <taxon>Roseateles</taxon>
    </lineage>
</organism>
<proteinExistence type="predicted"/>
<dbReference type="PANTHER" id="PTHR44936:SF10">
    <property type="entry name" value="SENSOR PROTEIN RSTB"/>
    <property type="match status" value="1"/>
</dbReference>
<evidence type="ECO:0000313" key="10">
    <source>
        <dbReference type="EMBL" id="MCE4536514.1"/>
    </source>
</evidence>